<dbReference type="Gene3D" id="1.20.1260.10">
    <property type="match status" value="1"/>
</dbReference>
<reference evidence="1 2" key="1">
    <citation type="submission" date="2021-05" db="EMBL/GenBank/DDBJ databases">
        <title>Genetic and Functional Diversity in Clade A Lucinid endosymbionts from the Bahamas.</title>
        <authorList>
            <person name="Giani N.M."/>
            <person name="Engel A.S."/>
            <person name="Campbell B.J."/>
        </authorList>
    </citation>
    <scope>NUCLEOTIDE SEQUENCE [LARGE SCALE GENOMIC DNA]</scope>
    <source>
        <strain evidence="1">LUC16012Gg_MoonRockCtena</strain>
    </source>
</reference>
<dbReference type="InterPro" id="IPR011197">
    <property type="entry name" value="UCP012318"/>
</dbReference>
<gene>
    <name evidence="1" type="ORF">KME65_12440</name>
</gene>
<evidence type="ECO:0000313" key="1">
    <source>
        <dbReference type="EMBL" id="MBT2989763.1"/>
    </source>
</evidence>
<dbReference type="PIRSF" id="PIRSF012318">
    <property type="entry name" value="UCP012318"/>
    <property type="match status" value="1"/>
</dbReference>
<proteinExistence type="predicted"/>
<sequence length="271" mass="30853">MGLERSLFQAAKRCLLSEILDEKLQLTNAAADAWANGELVAEAWSACDEITRAGHPQRPELVHPSRLPRRGLGSENGRLALIHAIAHIEFNAVNLAWDAVLRFPDMPSSYYDDWIQVAREEVYHFRLLRERLHAGGAEYGDFPAHNGLWEMAQRTAHDPLIRMALVPRMLEARGLDVTPGIIRRFQAIGDDETVEVLQVILREEVGHVQFGSRWYHYLCQQRGLDPEQTYFDLLENFLNGGIRCPLHHEARRQAGFSKRELNRLEALCTGG</sequence>
<evidence type="ECO:0000313" key="2">
    <source>
        <dbReference type="Proteomes" id="UP000770889"/>
    </source>
</evidence>
<dbReference type="PANTHER" id="PTHR42782:SF4">
    <property type="entry name" value="DUF455 DOMAIN-CONTAINING PROTEIN"/>
    <property type="match status" value="1"/>
</dbReference>
<organism evidence="1 2">
    <name type="scientific">Candidatus Thiodiazotropha taylori</name>
    <dbReference type="NCBI Taxonomy" id="2792791"/>
    <lineage>
        <taxon>Bacteria</taxon>
        <taxon>Pseudomonadati</taxon>
        <taxon>Pseudomonadota</taxon>
        <taxon>Gammaproteobacteria</taxon>
        <taxon>Chromatiales</taxon>
        <taxon>Sedimenticolaceae</taxon>
        <taxon>Candidatus Thiodiazotropha</taxon>
    </lineage>
</organism>
<dbReference type="Proteomes" id="UP000770889">
    <property type="component" value="Unassembled WGS sequence"/>
</dbReference>
<dbReference type="InterPro" id="IPR009078">
    <property type="entry name" value="Ferritin-like_SF"/>
</dbReference>
<protein>
    <submittedName>
        <fullName evidence="1">Ferritin-like domain-containing protein</fullName>
    </submittedName>
</protein>
<dbReference type="SUPFAM" id="SSF47240">
    <property type="entry name" value="Ferritin-like"/>
    <property type="match status" value="1"/>
</dbReference>
<dbReference type="EMBL" id="JAHHGM010000010">
    <property type="protein sequence ID" value="MBT2989763.1"/>
    <property type="molecule type" value="Genomic_DNA"/>
</dbReference>
<dbReference type="CDD" id="cd00657">
    <property type="entry name" value="Ferritin_like"/>
    <property type="match status" value="1"/>
</dbReference>
<dbReference type="Pfam" id="PF04305">
    <property type="entry name" value="DUF455"/>
    <property type="match status" value="1"/>
</dbReference>
<dbReference type="AlphaFoldDB" id="A0A944QTB0"/>
<dbReference type="PANTHER" id="PTHR42782">
    <property type="entry name" value="SI:CH73-314G15.3"/>
    <property type="match status" value="1"/>
</dbReference>
<dbReference type="InterPro" id="IPR007402">
    <property type="entry name" value="DUF455"/>
</dbReference>
<comment type="caution">
    <text evidence="1">The sequence shown here is derived from an EMBL/GenBank/DDBJ whole genome shotgun (WGS) entry which is preliminary data.</text>
</comment>
<dbReference type="InterPro" id="IPR012347">
    <property type="entry name" value="Ferritin-like"/>
</dbReference>
<name>A0A944QTB0_9GAMM</name>
<accession>A0A944QTB0</accession>